<dbReference type="STRING" id="1124188.SAMN05444377_1057"/>
<dbReference type="OrthoDB" id="1437499at2"/>
<keyword evidence="1" id="KW-0472">Membrane</keyword>
<evidence type="ECO:0008006" key="4">
    <source>
        <dbReference type="Google" id="ProtNLM"/>
    </source>
</evidence>
<dbReference type="EMBL" id="FQVQ01000005">
    <property type="protein sequence ID" value="SHF21095.1"/>
    <property type="molecule type" value="Genomic_DNA"/>
</dbReference>
<sequence>MNLKRLLGGGIVGGISFFLLGWITYGILLKDYFPQQEGTENLTFIFLGSMCYGFLFGWIFQLNEGIGRCVSGIKAGFGIGLFTTLYFNFFQNMNKPSLDFQMMVIDTLTMLIISALMGAIVAVVNGKLS</sequence>
<keyword evidence="3" id="KW-1185">Reference proteome</keyword>
<keyword evidence="1" id="KW-1133">Transmembrane helix</keyword>
<feature type="transmembrane region" description="Helical" evidence="1">
    <location>
        <begin position="72"/>
        <end position="90"/>
    </location>
</feature>
<feature type="transmembrane region" description="Helical" evidence="1">
    <location>
        <begin position="102"/>
        <end position="124"/>
    </location>
</feature>
<feature type="transmembrane region" description="Helical" evidence="1">
    <location>
        <begin position="41"/>
        <end position="60"/>
    </location>
</feature>
<dbReference type="RefSeq" id="WP_073362473.1">
    <property type="nucleotide sequence ID" value="NZ_FQVQ01000005.1"/>
</dbReference>
<evidence type="ECO:0000256" key="1">
    <source>
        <dbReference type="SAM" id="Phobius"/>
    </source>
</evidence>
<gene>
    <name evidence="2" type="ORF">SAMN05444377_1057</name>
</gene>
<dbReference type="AlphaFoldDB" id="A0A1M4ZT22"/>
<name>A0A1M4ZT22_9FLAO</name>
<proteinExistence type="predicted"/>
<feature type="transmembrane region" description="Helical" evidence="1">
    <location>
        <begin position="6"/>
        <end position="29"/>
    </location>
</feature>
<keyword evidence="1" id="KW-0812">Transmembrane</keyword>
<dbReference type="Proteomes" id="UP000184147">
    <property type="component" value="Unassembled WGS sequence"/>
</dbReference>
<evidence type="ECO:0000313" key="2">
    <source>
        <dbReference type="EMBL" id="SHF21095.1"/>
    </source>
</evidence>
<organism evidence="2 3">
    <name type="scientific">Flavobacterium fontis</name>
    <dbReference type="NCBI Taxonomy" id="1124188"/>
    <lineage>
        <taxon>Bacteria</taxon>
        <taxon>Pseudomonadati</taxon>
        <taxon>Bacteroidota</taxon>
        <taxon>Flavobacteriia</taxon>
        <taxon>Flavobacteriales</taxon>
        <taxon>Flavobacteriaceae</taxon>
        <taxon>Flavobacterium</taxon>
    </lineage>
</organism>
<accession>A0A1M4ZT22</accession>
<evidence type="ECO:0000313" key="3">
    <source>
        <dbReference type="Proteomes" id="UP000184147"/>
    </source>
</evidence>
<protein>
    <recommendedName>
        <fullName evidence="4">DUF1761 domain-containing protein</fullName>
    </recommendedName>
</protein>
<reference evidence="2 3" key="1">
    <citation type="submission" date="2016-11" db="EMBL/GenBank/DDBJ databases">
        <authorList>
            <person name="Jaros S."/>
            <person name="Januszkiewicz K."/>
            <person name="Wedrychowicz H."/>
        </authorList>
    </citation>
    <scope>NUCLEOTIDE SEQUENCE [LARGE SCALE GENOMIC DNA]</scope>
    <source>
        <strain evidence="2 3">DSM 25660</strain>
    </source>
</reference>